<protein>
    <submittedName>
        <fullName evidence="10">Membrane protein</fullName>
    </submittedName>
</protein>
<evidence type="ECO:0000256" key="9">
    <source>
        <dbReference type="SAM" id="SignalP"/>
    </source>
</evidence>
<comment type="caution">
    <text evidence="10">The sequence shown here is derived from an EMBL/GenBank/DDBJ whole genome shotgun (WGS) entry which is preliminary data.</text>
</comment>
<dbReference type="EMBL" id="JAMD01000005">
    <property type="protein sequence ID" value="KEJ95754.1"/>
    <property type="molecule type" value="Genomic_DNA"/>
</dbReference>
<name>A0A073J175_9RHOB</name>
<feature type="signal peptide" evidence="9">
    <location>
        <begin position="1"/>
        <end position="38"/>
    </location>
</feature>
<proteinExistence type="inferred from homology"/>
<organism evidence="10 11">
    <name type="scientific">Pseudosulfitobacter pseudonitzschiae</name>
    <dbReference type="NCBI Taxonomy" id="1402135"/>
    <lineage>
        <taxon>Bacteria</taxon>
        <taxon>Pseudomonadati</taxon>
        <taxon>Pseudomonadota</taxon>
        <taxon>Alphaproteobacteria</taxon>
        <taxon>Rhodobacterales</taxon>
        <taxon>Roseobacteraceae</taxon>
        <taxon>Pseudosulfitobacter</taxon>
    </lineage>
</organism>
<dbReference type="RefSeq" id="WP_224769679.1">
    <property type="nucleotide sequence ID" value="NZ_CP054599.1"/>
</dbReference>
<evidence type="ECO:0000256" key="4">
    <source>
        <dbReference type="ARBA" id="ARBA00022452"/>
    </source>
</evidence>
<evidence type="ECO:0000256" key="5">
    <source>
        <dbReference type="ARBA" id="ARBA00022692"/>
    </source>
</evidence>
<evidence type="ECO:0000256" key="3">
    <source>
        <dbReference type="ARBA" id="ARBA00022448"/>
    </source>
</evidence>
<comment type="subcellular location">
    <subcellularLocation>
        <location evidence="1">Cell outer membrane</location>
    </subcellularLocation>
</comment>
<dbReference type="GO" id="GO:1990281">
    <property type="term" value="C:efflux pump complex"/>
    <property type="evidence" value="ECO:0007669"/>
    <property type="project" value="TreeGrafter"/>
</dbReference>
<gene>
    <name evidence="10" type="ORF">SUH3_19785</name>
</gene>
<evidence type="ECO:0000313" key="10">
    <source>
        <dbReference type="EMBL" id="KEJ95754.1"/>
    </source>
</evidence>
<dbReference type="Proteomes" id="UP000027746">
    <property type="component" value="Unassembled WGS sequence"/>
</dbReference>
<sequence>MIVLTRPKQNRRMQRPGIRLAPLAAALFTVAMSLPAAAQMSLEAAVLRATERDGNVAALRQTVASRSIDIQAARDEYYPSISLSGDSSTTDSNGAGITLTVSQVLYDWGLIRSKINAASHVRVQAVSDLKMEVEGLSLQVAEFFIDIETIDLKIARTQAYTTFARRISGQAQDRATAGISDNGEVARARLEIARAEDQMAQLVANRRIALSQIEFLVGQPVSGIQYPPELGFASRYAQAAKVRSAVHIAPSYIAARASADEAAAGVQTAKAARLPTIKLQAQGRADLNGGRSRTAIGISTGVDLSSSGFGKRGVQSAELNLQAAKSTLVSVERDLTNTASSARQQINILRTTENSRAQQLAEAQRVLDNYEQQFIGGQRELLDLLTTGRDLYDSQIDKIDTYDERKRTEYRAAHDLGVLGTLIISASHTQ</sequence>
<dbReference type="GO" id="GO:0015562">
    <property type="term" value="F:efflux transmembrane transporter activity"/>
    <property type="evidence" value="ECO:0007669"/>
    <property type="project" value="InterPro"/>
</dbReference>
<dbReference type="InterPro" id="IPR051906">
    <property type="entry name" value="TolC-like"/>
</dbReference>
<dbReference type="Gene3D" id="1.20.1600.10">
    <property type="entry name" value="Outer membrane efflux proteins (OEP)"/>
    <property type="match status" value="1"/>
</dbReference>
<keyword evidence="8" id="KW-0175">Coiled coil</keyword>
<keyword evidence="3" id="KW-0813">Transport</keyword>
<keyword evidence="6" id="KW-0472">Membrane</keyword>
<keyword evidence="5" id="KW-0812">Transmembrane</keyword>
<evidence type="ECO:0000313" key="11">
    <source>
        <dbReference type="Proteomes" id="UP000027746"/>
    </source>
</evidence>
<dbReference type="Pfam" id="PF02321">
    <property type="entry name" value="OEP"/>
    <property type="match status" value="2"/>
</dbReference>
<dbReference type="GO" id="GO:0009279">
    <property type="term" value="C:cell outer membrane"/>
    <property type="evidence" value="ECO:0007669"/>
    <property type="project" value="UniProtKB-SubCell"/>
</dbReference>
<dbReference type="SUPFAM" id="SSF56954">
    <property type="entry name" value="Outer membrane efflux proteins (OEP)"/>
    <property type="match status" value="1"/>
</dbReference>
<keyword evidence="11" id="KW-1185">Reference proteome</keyword>
<evidence type="ECO:0000256" key="2">
    <source>
        <dbReference type="ARBA" id="ARBA00007613"/>
    </source>
</evidence>
<comment type="similarity">
    <text evidence="2">Belongs to the outer membrane factor (OMF) (TC 1.B.17) family.</text>
</comment>
<keyword evidence="7" id="KW-0998">Cell outer membrane</keyword>
<evidence type="ECO:0000256" key="1">
    <source>
        <dbReference type="ARBA" id="ARBA00004442"/>
    </source>
</evidence>
<dbReference type="GeneID" id="68869503"/>
<accession>A0A073J175</accession>
<evidence type="ECO:0000256" key="7">
    <source>
        <dbReference type="ARBA" id="ARBA00023237"/>
    </source>
</evidence>
<dbReference type="AlphaFoldDB" id="A0A073J175"/>
<dbReference type="PANTHER" id="PTHR30026">
    <property type="entry name" value="OUTER MEMBRANE PROTEIN TOLC"/>
    <property type="match status" value="1"/>
</dbReference>
<dbReference type="GO" id="GO:0015288">
    <property type="term" value="F:porin activity"/>
    <property type="evidence" value="ECO:0007669"/>
    <property type="project" value="TreeGrafter"/>
</dbReference>
<evidence type="ECO:0000256" key="6">
    <source>
        <dbReference type="ARBA" id="ARBA00023136"/>
    </source>
</evidence>
<feature type="coiled-coil region" evidence="8">
    <location>
        <begin position="185"/>
        <end position="212"/>
    </location>
</feature>
<feature type="coiled-coil region" evidence="8">
    <location>
        <begin position="314"/>
        <end position="380"/>
    </location>
</feature>
<evidence type="ECO:0000256" key="8">
    <source>
        <dbReference type="SAM" id="Coils"/>
    </source>
</evidence>
<dbReference type="PANTHER" id="PTHR30026:SF22">
    <property type="entry name" value="OUTER MEMBRANE EFFLUX PROTEIN"/>
    <property type="match status" value="1"/>
</dbReference>
<dbReference type="InterPro" id="IPR003423">
    <property type="entry name" value="OMP_efflux"/>
</dbReference>
<feature type="chain" id="PRO_5001692019" evidence="9">
    <location>
        <begin position="39"/>
        <end position="430"/>
    </location>
</feature>
<keyword evidence="4" id="KW-1134">Transmembrane beta strand</keyword>
<keyword evidence="9" id="KW-0732">Signal</keyword>
<reference evidence="10 11" key="1">
    <citation type="submission" date="2014-01" db="EMBL/GenBank/DDBJ databases">
        <title>Sulfitobacter sp. H3 (MCCC 1A00686) Genome Sequencing.</title>
        <authorList>
            <person name="Lai Q."/>
            <person name="Hong Z."/>
        </authorList>
    </citation>
    <scope>NUCLEOTIDE SEQUENCE [LARGE SCALE GENOMIC DNA]</scope>
    <source>
        <strain evidence="10 11">H3</strain>
    </source>
</reference>